<comment type="catalytic activity">
    <reaction evidence="5 6">
        <text>holo-[ACP] + malonyl-CoA = malonyl-[ACP] + CoA</text>
        <dbReference type="Rhea" id="RHEA:41792"/>
        <dbReference type="Rhea" id="RHEA-COMP:9623"/>
        <dbReference type="Rhea" id="RHEA-COMP:9685"/>
        <dbReference type="ChEBI" id="CHEBI:57287"/>
        <dbReference type="ChEBI" id="CHEBI:57384"/>
        <dbReference type="ChEBI" id="CHEBI:64479"/>
        <dbReference type="ChEBI" id="CHEBI:78449"/>
        <dbReference type="EC" id="2.3.1.39"/>
    </reaction>
</comment>
<evidence type="ECO:0000256" key="6">
    <source>
        <dbReference type="PIRNR" id="PIRNR000446"/>
    </source>
</evidence>
<dbReference type="SUPFAM" id="SSF52151">
    <property type="entry name" value="FabD/lysophospholipase-like"/>
    <property type="match status" value="1"/>
</dbReference>
<dbReference type="EMBL" id="BAABFL010000475">
    <property type="protein sequence ID" value="GAA4652406.1"/>
    <property type="molecule type" value="Genomic_DNA"/>
</dbReference>
<dbReference type="PANTHER" id="PTHR42681:SF1">
    <property type="entry name" value="MALONYL-COA-ACYL CARRIER PROTEIN TRANSACYLASE, MITOCHONDRIAL"/>
    <property type="match status" value="1"/>
</dbReference>
<name>A0ABP8V943_9GAMM</name>
<dbReference type="PIRSF" id="PIRSF000446">
    <property type="entry name" value="Mct"/>
    <property type="match status" value="1"/>
</dbReference>
<feature type="domain" description="Malonyl-CoA:ACP transacylase (MAT)" evidence="7">
    <location>
        <begin position="8"/>
        <end position="303"/>
    </location>
</feature>
<keyword evidence="4 6" id="KW-0012">Acyltransferase</keyword>
<dbReference type="InterPro" id="IPR016035">
    <property type="entry name" value="Acyl_Trfase/lysoPLipase"/>
</dbReference>
<comment type="similarity">
    <text evidence="6">Belongs to the fabD family.</text>
</comment>
<gene>
    <name evidence="8" type="primary">fabD</name>
    <name evidence="8" type="ORF">GCM10023116_46900</name>
</gene>
<dbReference type="InterPro" id="IPR004410">
    <property type="entry name" value="Malonyl_CoA-ACP_transAc_FabD"/>
</dbReference>
<keyword evidence="3 6" id="KW-0808">Transferase</keyword>
<protein>
    <recommendedName>
        <fullName evidence="2 6">Malonyl CoA-acyl carrier protein transacylase</fullName>
        <ecNumber evidence="1 6">2.3.1.39</ecNumber>
    </recommendedName>
</protein>
<accession>A0ABP8V943</accession>
<reference evidence="9" key="1">
    <citation type="journal article" date="2019" name="Int. J. Syst. Evol. Microbiol.">
        <title>The Global Catalogue of Microorganisms (GCM) 10K type strain sequencing project: providing services to taxonomists for standard genome sequencing and annotation.</title>
        <authorList>
            <consortium name="The Broad Institute Genomics Platform"/>
            <consortium name="The Broad Institute Genome Sequencing Center for Infectious Disease"/>
            <person name="Wu L."/>
            <person name="Ma J."/>
        </authorList>
    </citation>
    <scope>NUCLEOTIDE SEQUENCE [LARGE SCALE GENOMIC DNA]</scope>
    <source>
        <strain evidence="9">JCM 17805</strain>
    </source>
</reference>
<dbReference type="PANTHER" id="PTHR42681">
    <property type="entry name" value="MALONYL-COA-ACYL CARRIER PROTEIN TRANSACYLASE, MITOCHONDRIAL"/>
    <property type="match status" value="1"/>
</dbReference>
<evidence type="ECO:0000259" key="7">
    <source>
        <dbReference type="SMART" id="SM00827"/>
    </source>
</evidence>
<sequence>MSDKFAVVFPGQGSQKVGMLAEVAASSDVINATFSEASEVLGYDLGQMIAEGPADMLNQTEHTQPALLASSVALWRLWAEREGVPAMMAGHSLGEYSALVCAGVISFADALKLVRNRGRYMQEAVPAGIGGMAAVLGLADEEVVRVCSEVAAQTGEVLEAVNFNAPGQVVVAGSKVAVEQSVAAFSEAGARKVIPLPVSVPSHCALMKPAAERLSEDLADVTFSAPIVPVVQNVTAQVVDDVELIRENLVRQLYSPVRWVETIRLMADSGVTRLYECGPGNVLSGLGKRIERSQAYTSLESAAAYAELSS</sequence>
<dbReference type="InterPro" id="IPR014043">
    <property type="entry name" value="Acyl_transferase_dom"/>
</dbReference>
<dbReference type="Proteomes" id="UP001500604">
    <property type="component" value="Unassembled WGS sequence"/>
</dbReference>
<dbReference type="RefSeq" id="WP_345198966.1">
    <property type="nucleotide sequence ID" value="NZ_BAABFL010000475.1"/>
</dbReference>
<evidence type="ECO:0000313" key="8">
    <source>
        <dbReference type="EMBL" id="GAA4652406.1"/>
    </source>
</evidence>
<evidence type="ECO:0000256" key="4">
    <source>
        <dbReference type="ARBA" id="ARBA00023315"/>
    </source>
</evidence>
<dbReference type="Gene3D" id="3.40.366.10">
    <property type="entry name" value="Malonyl-Coenzyme A Acyl Carrier Protein, domain 2"/>
    <property type="match status" value="1"/>
</dbReference>
<dbReference type="SUPFAM" id="SSF55048">
    <property type="entry name" value="Probable ACP-binding domain of malonyl-CoA ACP transacylase"/>
    <property type="match status" value="1"/>
</dbReference>
<evidence type="ECO:0000256" key="1">
    <source>
        <dbReference type="ARBA" id="ARBA00013258"/>
    </source>
</evidence>
<evidence type="ECO:0000256" key="5">
    <source>
        <dbReference type="ARBA" id="ARBA00048462"/>
    </source>
</evidence>
<evidence type="ECO:0000313" key="9">
    <source>
        <dbReference type="Proteomes" id="UP001500604"/>
    </source>
</evidence>
<dbReference type="InterPro" id="IPR050858">
    <property type="entry name" value="Mal-CoA-ACP_Trans/PKS_FabD"/>
</dbReference>
<proteinExistence type="inferred from homology"/>
<keyword evidence="9" id="KW-1185">Reference proteome</keyword>
<organism evidence="8 9">
    <name type="scientific">Kistimonas scapharcae</name>
    <dbReference type="NCBI Taxonomy" id="1036133"/>
    <lineage>
        <taxon>Bacteria</taxon>
        <taxon>Pseudomonadati</taxon>
        <taxon>Pseudomonadota</taxon>
        <taxon>Gammaproteobacteria</taxon>
        <taxon>Oceanospirillales</taxon>
        <taxon>Endozoicomonadaceae</taxon>
        <taxon>Kistimonas</taxon>
    </lineage>
</organism>
<dbReference type="InterPro" id="IPR016036">
    <property type="entry name" value="Malonyl_transacylase_ACP-bd"/>
</dbReference>
<dbReference type="InterPro" id="IPR001227">
    <property type="entry name" value="Ac_transferase_dom_sf"/>
</dbReference>
<dbReference type="NCBIfam" id="TIGR00128">
    <property type="entry name" value="fabD"/>
    <property type="match status" value="1"/>
</dbReference>
<dbReference type="EC" id="2.3.1.39" evidence="1 6"/>
<comment type="caution">
    <text evidence="8">The sequence shown here is derived from an EMBL/GenBank/DDBJ whole genome shotgun (WGS) entry which is preliminary data.</text>
</comment>
<dbReference type="InterPro" id="IPR024925">
    <property type="entry name" value="Malonyl_CoA-ACP_transAc"/>
</dbReference>
<dbReference type="Pfam" id="PF00698">
    <property type="entry name" value="Acyl_transf_1"/>
    <property type="match status" value="1"/>
</dbReference>
<evidence type="ECO:0000256" key="3">
    <source>
        <dbReference type="ARBA" id="ARBA00022679"/>
    </source>
</evidence>
<dbReference type="SMART" id="SM00827">
    <property type="entry name" value="PKS_AT"/>
    <property type="match status" value="1"/>
</dbReference>
<evidence type="ECO:0000256" key="2">
    <source>
        <dbReference type="ARBA" id="ARBA00018953"/>
    </source>
</evidence>
<dbReference type="Gene3D" id="3.30.70.250">
    <property type="entry name" value="Malonyl-CoA ACP transacylase, ACP-binding"/>
    <property type="match status" value="1"/>
</dbReference>